<name>A0AA86E0Z6_SULMK</name>
<keyword evidence="2" id="KW-0732">Signal</keyword>
<dbReference type="SUPFAM" id="SSF53850">
    <property type="entry name" value="Periplasmic binding protein-like II"/>
    <property type="match status" value="1"/>
</dbReference>
<dbReference type="GO" id="GO:0055085">
    <property type="term" value="P:transmembrane transport"/>
    <property type="evidence" value="ECO:0007669"/>
    <property type="project" value="InterPro"/>
</dbReference>
<evidence type="ECO:0000313" key="4">
    <source>
        <dbReference type="Proteomes" id="UP000019322"/>
    </source>
</evidence>
<evidence type="ECO:0000313" key="3">
    <source>
        <dbReference type="EMBL" id="AHJ14370.1"/>
    </source>
</evidence>
<dbReference type="InterPro" id="IPR005770">
    <property type="entry name" value="PhnD"/>
</dbReference>
<dbReference type="Gene3D" id="3.40.190.10">
    <property type="entry name" value="Periplasmic binding protein-like II"/>
    <property type="match status" value="2"/>
</dbReference>
<dbReference type="EMBL" id="CP007201">
    <property type="protein sequence ID" value="AHJ14370.1"/>
    <property type="molecule type" value="Genomic_DNA"/>
</dbReference>
<proteinExistence type="inferred from homology"/>
<dbReference type="PANTHER" id="PTHR35841">
    <property type="entry name" value="PHOSPHONATES-BINDING PERIPLASMIC PROTEIN"/>
    <property type="match status" value="1"/>
</dbReference>
<dbReference type="AlphaFoldDB" id="A0AA86E0Z6"/>
<evidence type="ECO:0000256" key="2">
    <source>
        <dbReference type="ARBA" id="ARBA00022729"/>
    </source>
</evidence>
<reference evidence="3 4" key="1">
    <citation type="journal article" date="2014" name="Environ. Microbiol.">
        <title>Insights into organohalide respiration and the versatile catabolism of Sulfurospirillum multivorans gained from comparative genomics and physiological studies.</title>
        <authorList>
            <person name="Goris T."/>
            <person name="Schubert T."/>
            <person name="Gadkari J."/>
            <person name="Wubet T."/>
            <person name="Tarkka M."/>
            <person name="Buscot F."/>
            <person name="Adrian L."/>
            <person name="Diekert G."/>
        </authorList>
    </citation>
    <scope>NUCLEOTIDE SEQUENCE [LARGE SCALE GENOMIC DNA]</scope>
    <source>
        <strain evidence="4">DM 12446 / JCM 15788 / NBRC 109480</strain>
    </source>
</reference>
<gene>
    <name evidence="3" type="ORF">SMUL_3144</name>
</gene>
<accession>A0AA86E0Z6</accession>
<dbReference type="KEGG" id="smul:SMUL_3144"/>
<sequence length="290" mass="32937">MKNVQILTSAFQKFTMLFLLIMLPFSLCAKEKIVLGLTGTVLKDDLKNFMDWEKYLEHKISDFDVQIRFSKTYAEMNQLIKEHKVDVAYVCNSSYTKLDKEGTGKILAIPIFDGSDQYYSYIIAKKSTSVDSLADFKGKIFAFTDPESNSGATAPSYYMLSHGMDPKTFFKSYIYTYEHGESIKAVIDGFVDGASVDSIVYTRFAQKHPDQIGQLKVVQILGPYTNSPIVTRSSLPQKKFEELQNAFITMHQDAYGQSILEKLSLDRFDLPSGQDFSNVAKMLEVIEQRQ</sequence>
<dbReference type="NCBIfam" id="TIGR01098">
    <property type="entry name" value="3A0109s03R"/>
    <property type="match status" value="1"/>
</dbReference>
<dbReference type="Pfam" id="PF12974">
    <property type="entry name" value="Phosphonate-bd"/>
    <property type="match status" value="1"/>
</dbReference>
<dbReference type="GO" id="GO:0043190">
    <property type="term" value="C:ATP-binding cassette (ABC) transporter complex"/>
    <property type="evidence" value="ECO:0007669"/>
    <property type="project" value="InterPro"/>
</dbReference>
<dbReference type="Proteomes" id="UP000019322">
    <property type="component" value="Chromosome"/>
</dbReference>
<dbReference type="PANTHER" id="PTHR35841:SF1">
    <property type="entry name" value="PHOSPHONATES-BINDING PERIPLASMIC PROTEIN"/>
    <property type="match status" value="1"/>
</dbReference>
<comment type="similarity">
    <text evidence="1">Belongs to the phosphate/phosphite/phosphonate binding protein family.</text>
</comment>
<dbReference type="RefSeq" id="WP_025346197.1">
    <property type="nucleotide sequence ID" value="NZ_CP007201.1"/>
</dbReference>
<evidence type="ECO:0000256" key="1">
    <source>
        <dbReference type="ARBA" id="ARBA00007162"/>
    </source>
</evidence>
<organism evidence="3 4">
    <name type="scientific">Sulfurospirillum multivorans (strain DM 12446 / JCM 15788 / NBRC 109480)</name>
    <dbReference type="NCBI Taxonomy" id="1150621"/>
    <lineage>
        <taxon>Bacteria</taxon>
        <taxon>Pseudomonadati</taxon>
        <taxon>Campylobacterota</taxon>
        <taxon>Epsilonproteobacteria</taxon>
        <taxon>Campylobacterales</taxon>
        <taxon>Sulfurospirillaceae</taxon>
        <taxon>Sulfurospirillum</taxon>
    </lineage>
</organism>
<protein>
    <submittedName>
        <fullName evidence="3">Periplasmic binding protein</fullName>
    </submittedName>
</protein>